<dbReference type="STRING" id="1219383.SAMN05421733_11621"/>
<reference evidence="4" key="1">
    <citation type="submission" date="2016-09" db="EMBL/GenBank/DDBJ databases">
        <authorList>
            <person name="Varghese N."/>
            <person name="Submissions S."/>
        </authorList>
    </citation>
    <scope>NUCLEOTIDE SEQUENCE [LARGE SCALE GENOMIC DNA]</scope>
    <source>
        <strain evidence="4">ANC 4422</strain>
    </source>
</reference>
<dbReference type="InterPro" id="IPR007868">
    <property type="entry name" value="Hom_end_hint"/>
</dbReference>
<dbReference type="Proteomes" id="UP000242501">
    <property type="component" value="Unassembled WGS sequence"/>
</dbReference>
<proteinExistence type="predicted"/>
<dbReference type="AlphaFoldDB" id="A0A1G6KED2"/>
<sequence>MALQPLKEIPEWWELCTKYRYDIYAFAVEALGIKPTWQQELLFRSIAFDGSRTSVASGHGCFGIDTPIMLSTGDVKPVQDITVGDRLMGDDGQSYRNVLELRRGSEQMYRFTYADGSSHIFNESHILCLVATNTKGRRKTGDRVTVTVRDWLQWGADKKRCHAIYRSKITTYETQLTTLPIDPYILGVWLGDGSSYSTRLYSEDKEVIDAWKKYADDIGCLCVEHNSSSCGNASCFAISKGKLLKNPFLNQLKTLKLLNNKHIPACYMTASIEDRLSLLAGLIDTDGSLDGCSYDFIQKNKILAEQVLFLARSVGCHATLKKVIKTCGNNGVKGTYFRLTIGRNIDIIPVRIERKKRPNLSHQRRNLHFSIKAVESLGVGHYYGFVLDGNSQFLGGDFTVLHNTGKTASAGIVALWHLLFFDESIMMFTAPQIGQLKKQVWKEISINLERLRNGSLAWLAEYVGYQSEMVYIKGYKEKWYVFAKTAPKHQPTNIAGNHGDNYMVWGDEACGISDEVWDVVLGALTHQDNRAVMTSQPAKSSGMFYDTHHRLSHRVGGAWVSLVFNGEESPIVSMASIREQLLKYGSRDDPQYQIRVLGRFPDRLDEFLVSMRQAEDAYVGSCIFDDKEHRDYGYVITVDVGGGVGRDDSVIAVSKVWGEAQWGDRARRVEVIDIPLCKNKDDIDELYGVITHLLDCYSNATLVVDDNGAGKGLGQKLKNNGYHYTPVYWGGACFNNENRKQYFNKRAQAYVCFSRAVAQGRFKLKVKKFATKFKDQIIHIPYSFDDQSRYKIMSKDEMRKQGIKSPDLGDAFAFLFLENVHYAEAYESTHHVTEEQQEEQAKEGRFSRLREAGKAL</sequence>
<dbReference type="RefSeq" id="WP_244518317.1">
    <property type="nucleotide sequence ID" value="NZ_FMYL01000016.1"/>
</dbReference>
<dbReference type="InterPro" id="IPR027417">
    <property type="entry name" value="P-loop_NTPase"/>
</dbReference>
<dbReference type="Gene3D" id="3.30.420.240">
    <property type="match status" value="1"/>
</dbReference>
<evidence type="ECO:0000256" key="1">
    <source>
        <dbReference type="SAM" id="MobiDB-lite"/>
    </source>
</evidence>
<dbReference type="InterPro" id="IPR004860">
    <property type="entry name" value="LAGLIDADG_dom"/>
</dbReference>
<dbReference type="SUPFAM" id="SSF51294">
    <property type="entry name" value="Hedgehog/intein (Hint) domain"/>
    <property type="match status" value="1"/>
</dbReference>
<dbReference type="GO" id="GO:0004519">
    <property type="term" value="F:endonuclease activity"/>
    <property type="evidence" value="ECO:0007669"/>
    <property type="project" value="InterPro"/>
</dbReference>
<name>A0A1G6KED2_9GAMM</name>
<evidence type="ECO:0000259" key="2">
    <source>
        <dbReference type="PROSITE" id="PS50819"/>
    </source>
</evidence>
<accession>A0A1G6KED2</accession>
<dbReference type="Pfam" id="PF14528">
    <property type="entry name" value="LAGLIDADG_3"/>
    <property type="match status" value="1"/>
</dbReference>
<dbReference type="InterPro" id="IPR027434">
    <property type="entry name" value="Homing_endonucl"/>
</dbReference>
<dbReference type="Gene3D" id="3.40.50.300">
    <property type="entry name" value="P-loop containing nucleotide triphosphate hydrolases"/>
    <property type="match status" value="1"/>
</dbReference>
<evidence type="ECO:0000313" key="3">
    <source>
        <dbReference type="EMBL" id="SDC28925.1"/>
    </source>
</evidence>
<feature type="domain" description="DOD-type homing endonuclease" evidence="2">
    <location>
        <begin position="185"/>
        <end position="316"/>
    </location>
</feature>
<keyword evidence="4" id="KW-1185">Reference proteome</keyword>
<dbReference type="Pfam" id="PF05203">
    <property type="entry name" value="Hom_end_hint"/>
    <property type="match status" value="1"/>
</dbReference>
<dbReference type="InterPro" id="IPR036844">
    <property type="entry name" value="Hint_dom_sf"/>
</dbReference>
<gene>
    <name evidence="3" type="ORF">SAMN05421733_11621</name>
</gene>
<feature type="region of interest" description="Disordered" evidence="1">
    <location>
        <begin position="837"/>
        <end position="856"/>
    </location>
</feature>
<dbReference type="SUPFAM" id="SSF55608">
    <property type="entry name" value="Homing endonucleases"/>
    <property type="match status" value="1"/>
</dbReference>
<protein>
    <submittedName>
        <fullName evidence="3">Hom_end-associated Hint</fullName>
    </submittedName>
</protein>
<dbReference type="PROSITE" id="PS50819">
    <property type="entry name" value="INTEIN_ENDONUCLEASE"/>
    <property type="match status" value="1"/>
</dbReference>
<dbReference type="GO" id="GO:0030908">
    <property type="term" value="P:protein splicing"/>
    <property type="evidence" value="ECO:0007669"/>
    <property type="project" value="InterPro"/>
</dbReference>
<dbReference type="Gene3D" id="3.10.28.10">
    <property type="entry name" value="Homing endonucleases"/>
    <property type="match status" value="1"/>
</dbReference>
<evidence type="ECO:0000313" key="4">
    <source>
        <dbReference type="Proteomes" id="UP000242501"/>
    </source>
</evidence>
<dbReference type="InterPro" id="IPR004042">
    <property type="entry name" value="Intein_endonuc_central"/>
</dbReference>
<dbReference type="EMBL" id="FMYL01000016">
    <property type="protein sequence ID" value="SDC28925.1"/>
    <property type="molecule type" value="Genomic_DNA"/>
</dbReference>
<organism evidence="3 4">
    <name type="scientific">Acinetobacter boissieri</name>
    <dbReference type="NCBI Taxonomy" id="1219383"/>
    <lineage>
        <taxon>Bacteria</taxon>
        <taxon>Pseudomonadati</taxon>
        <taxon>Pseudomonadota</taxon>
        <taxon>Gammaproteobacteria</taxon>
        <taxon>Moraxellales</taxon>
        <taxon>Moraxellaceae</taxon>
        <taxon>Acinetobacter</taxon>
    </lineage>
</organism>